<comment type="similarity">
    <text evidence="2">Belongs to the major facilitator superfamily. Sugar transporter (TC 2.A.1.1) family.</text>
</comment>
<name>A0A9P8L2X1_9PEZI</name>
<dbReference type="Proteomes" id="UP000750711">
    <property type="component" value="Unassembled WGS sequence"/>
</dbReference>
<evidence type="ECO:0000256" key="6">
    <source>
        <dbReference type="SAM" id="Phobius"/>
    </source>
</evidence>
<organism evidence="8 9">
    <name type="scientific">Trichoglossum hirsutum</name>
    <dbReference type="NCBI Taxonomy" id="265104"/>
    <lineage>
        <taxon>Eukaryota</taxon>
        <taxon>Fungi</taxon>
        <taxon>Dikarya</taxon>
        <taxon>Ascomycota</taxon>
        <taxon>Pezizomycotina</taxon>
        <taxon>Geoglossomycetes</taxon>
        <taxon>Geoglossales</taxon>
        <taxon>Geoglossaceae</taxon>
        <taxon>Trichoglossum</taxon>
    </lineage>
</organism>
<dbReference type="Pfam" id="PF00083">
    <property type="entry name" value="Sugar_tr"/>
    <property type="match status" value="1"/>
</dbReference>
<evidence type="ECO:0000256" key="1">
    <source>
        <dbReference type="ARBA" id="ARBA00004141"/>
    </source>
</evidence>
<evidence type="ECO:0000259" key="7">
    <source>
        <dbReference type="PROSITE" id="PS50850"/>
    </source>
</evidence>
<dbReference type="InterPro" id="IPR036259">
    <property type="entry name" value="MFS_trans_sf"/>
</dbReference>
<reference evidence="8" key="1">
    <citation type="submission" date="2021-03" db="EMBL/GenBank/DDBJ databases">
        <title>Comparative genomics and phylogenomic investigation of the class Geoglossomycetes provide insights into ecological specialization and systematics.</title>
        <authorList>
            <person name="Melie T."/>
            <person name="Pirro S."/>
            <person name="Miller A.N."/>
            <person name="Quandt A."/>
        </authorList>
    </citation>
    <scope>NUCLEOTIDE SEQUENCE</scope>
    <source>
        <strain evidence="8">CAQ_001_2017</strain>
    </source>
</reference>
<feature type="domain" description="Major facilitator superfamily (MFS) profile" evidence="7">
    <location>
        <begin position="1"/>
        <end position="103"/>
    </location>
</feature>
<comment type="subcellular location">
    <subcellularLocation>
        <location evidence="1">Membrane</location>
        <topology evidence="1">Multi-pass membrane protein</topology>
    </subcellularLocation>
</comment>
<dbReference type="PANTHER" id="PTHR48022">
    <property type="entry name" value="PLASTIDIC GLUCOSE TRANSPORTER 4"/>
    <property type="match status" value="1"/>
</dbReference>
<dbReference type="InterPro" id="IPR005828">
    <property type="entry name" value="MFS_sugar_transport-like"/>
</dbReference>
<dbReference type="Gene3D" id="1.20.1250.20">
    <property type="entry name" value="MFS general substrate transporter like domains"/>
    <property type="match status" value="1"/>
</dbReference>
<feature type="transmembrane region" description="Helical" evidence="6">
    <location>
        <begin position="51"/>
        <end position="73"/>
    </location>
</feature>
<dbReference type="InterPro" id="IPR050360">
    <property type="entry name" value="MFS_Sugar_Transporters"/>
</dbReference>
<evidence type="ECO:0000313" key="8">
    <source>
        <dbReference type="EMBL" id="KAH0551533.1"/>
    </source>
</evidence>
<feature type="transmembrane region" description="Helical" evidence="6">
    <location>
        <begin position="28"/>
        <end position="45"/>
    </location>
</feature>
<protein>
    <recommendedName>
        <fullName evidence="7">Major facilitator superfamily (MFS) profile domain-containing protein</fullName>
    </recommendedName>
</protein>
<evidence type="ECO:0000256" key="2">
    <source>
        <dbReference type="ARBA" id="ARBA00010992"/>
    </source>
</evidence>
<dbReference type="InterPro" id="IPR020846">
    <property type="entry name" value="MFS_dom"/>
</dbReference>
<comment type="caution">
    <text evidence="8">The sequence shown here is derived from an EMBL/GenBank/DDBJ whole genome shotgun (WGS) entry which is preliminary data.</text>
</comment>
<dbReference type="PANTHER" id="PTHR48022:SF73">
    <property type="entry name" value="METABOLITE TRANSPORT PROTEIN YDL199C-RELATED"/>
    <property type="match status" value="1"/>
</dbReference>
<dbReference type="PROSITE" id="PS50850">
    <property type="entry name" value="MFS"/>
    <property type="match status" value="1"/>
</dbReference>
<keyword evidence="9" id="KW-1185">Reference proteome</keyword>
<keyword evidence="3 6" id="KW-0812">Transmembrane</keyword>
<dbReference type="EMBL" id="JAGHQM010001951">
    <property type="protein sequence ID" value="KAH0551533.1"/>
    <property type="molecule type" value="Genomic_DNA"/>
</dbReference>
<evidence type="ECO:0000256" key="5">
    <source>
        <dbReference type="ARBA" id="ARBA00023136"/>
    </source>
</evidence>
<proteinExistence type="inferred from homology"/>
<keyword evidence="4 6" id="KW-1133">Transmembrane helix</keyword>
<evidence type="ECO:0000313" key="9">
    <source>
        <dbReference type="Proteomes" id="UP000750711"/>
    </source>
</evidence>
<accession>A0A9P8L2X1</accession>
<dbReference type="PROSITE" id="PS00217">
    <property type="entry name" value="SUGAR_TRANSPORT_2"/>
    <property type="match status" value="1"/>
</dbReference>
<dbReference type="GO" id="GO:0016020">
    <property type="term" value="C:membrane"/>
    <property type="evidence" value="ECO:0007669"/>
    <property type="project" value="UniProtKB-SubCell"/>
</dbReference>
<evidence type="ECO:0000256" key="4">
    <source>
        <dbReference type="ARBA" id="ARBA00022989"/>
    </source>
</evidence>
<sequence length="103" mass="10915">MVAILEVGAFASSLIVGRVGDILGRRKTIFYGSLIFVTGGLLQTISRTMAMMILGRIIAGVGVGTLSTIVPVYQSEISPPHNRGKLACIEFTGNIIGYATSVW</sequence>
<evidence type="ECO:0000256" key="3">
    <source>
        <dbReference type="ARBA" id="ARBA00022692"/>
    </source>
</evidence>
<dbReference type="InterPro" id="IPR005829">
    <property type="entry name" value="Sugar_transporter_CS"/>
</dbReference>
<dbReference type="GO" id="GO:0005351">
    <property type="term" value="F:carbohydrate:proton symporter activity"/>
    <property type="evidence" value="ECO:0007669"/>
    <property type="project" value="TreeGrafter"/>
</dbReference>
<feature type="non-terminal residue" evidence="8">
    <location>
        <position position="103"/>
    </location>
</feature>
<gene>
    <name evidence="8" type="ORF">GP486_007248</name>
</gene>
<dbReference type="SUPFAM" id="SSF103473">
    <property type="entry name" value="MFS general substrate transporter"/>
    <property type="match status" value="1"/>
</dbReference>
<keyword evidence="5 6" id="KW-0472">Membrane</keyword>
<dbReference type="AlphaFoldDB" id="A0A9P8L2X1"/>